<dbReference type="Pfam" id="PF03011">
    <property type="entry name" value="PFEMP"/>
    <property type="match status" value="2"/>
</dbReference>
<evidence type="ECO:0000259" key="6">
    <source>
        <dbReference type="Pfam" id="PF18562"/>
    </source>
</evidence>
<reference evidence="8 9" key="2">
    <citation type="submission" date="2013-02" db="EMBL/GenBank/DDBJ databases">
        <title>The Genome Sequence of Plasmodium falciparum 7G8.</title>
        <authorList>
            <consortium name="The Broad Institute Genome Sequencing Platform"/>
            <consortium name="The Broad Institute Genome Sequencing Center for Infectious Disease"/>
            <person name="Neafsey D."/>
            <person name="Cheeseman I."/>
            <person name="Volkman S."/>
            <person name="Adams J."/>
            <person name="Walker B."/>
            <person name="Young S.K."/>
            <person name="Zeng Q."/>
            <person name="Gargeya S."/>
            <person name="Fitzgerald M."/>
            <person name="Haas B."/>
            <person name="Abouelleil A."/>
            <person name="Alvarado L."/>
            <person name="Arachchi H.M."/>
            <person name="Berlin A.M."/>
            <person name="Chapman S.B."/>
            <person name="Dewar J."/>
            <person name="Goldberg J."/>
            <person name="Griggs A."/>
            <person name="Gujja S."/>
            <person name="Hansen M."/>
            <person name="Howarth C."/>
            <person name="Imamovic A."/>
            <person name="Larimer J."/>
            <person name="McCowan C."/>
            <person name="Murphy C."/>
            <person name="Neiman D."/>
            <person name="Pearson M."/>
            <person name="Priest M."/>
            <person name="Roberts A."/>
            <person name="Saif S."/>
            <person name="Shea T."/>
            <person name="Sisk P."/>
            <person name="Sykes S."/>
            <person name="Wortman J."/>
            <person name="Nusbaum C."/>
            <person name="Birren B."/>
        </authorList>
    </citation>
    <scope>NUCLEOTIDE SEQUENCE [LARGE SCALE GENOMIC DNA]</scope>
    <source>
        <strain evidence="8 9">7G8</strain>
    </source>
</reference>
<feature type="domain" description="Duffy-antigen binding" evidence="4">
    <location>
        <begin position="707"/>
        <end position="903"/>
    </location>
</feature>
<dbReference type="OrthoDB" id="379146at2759"/>
<dbReference type="Gene3D" id="1.20.1310.20">
    <property type="entry name" value="Duffy-antigen binding domain"/>
    <property type="match status" value="4"/>
</dbReference>
<dbReference type="GO" id="GO:0016020">
    <property type="term" value="C:membrane"/>
    <property type="evidence" value="ECO:0007669"/>
    <property type="project" value="InterPro"/>
</dbReference>
<keyword evidence="2" id="KW-1133">Transmembrane helix</keyword>
<feature type="region of interest" description="Disordered" evidence="1">
    <location>
        <begin position="126"/>
        <end position="173"/>
    </location>
</feature>
<feature type="compositionally biased region" description="Basic and acidic residues" evidence="1">
    <location>
        <begin position="2041"/>
        <end position="2055"/>
    </location>
</feature>
<feature type="compositionally biased region" description="Basic and acidic residues" evidence="1">
    <location>
        <begin position="1385"/>
        <end position="1397"/>
    </location>
</feature>
<dbReference type="InterPro" id="IPR029211">
    <property type="entry name" value="PfEMP1_ATS"/>
</dbReference>
<dbReference type="GO" id="GO:0046789">
    <property type="term" value="F:host cell surface receptor binding"/>
    <property type="evidence" value="ECO:0007669"/>
    <property type="project" value="InterPro"/>
</dbReference>
<reference evidence="9" key="1">
    <citation type="submission" date="2007-11" db="EMBL/GenBank/DDBJ databases">
        <authorList>
            <consortium name="The Broad Institute Genome Sequencing Platform"/>
            <person name="Volkman S.K."/>
            <person name="Daily J.P."/>
            <person name="Sarr O."/>
            <person name="Ndiaye D."/>
            <person name="Ndir O."/>
            <person name="Mboup S."/>
            <person name="Lukens A."/>
            <person name="Stange-Thomann N."/>
            <person name="Mauceli E."/>
            <person name="Gnerre S."/>
            <person name="Jaffe D."/>
            <person name="Zainoun J."/>
            <person name="Wiegand R.C."/>
            <person name="Birren B."/>
            <person name="Galagan J."/>
            <person name="Lander E."/>
            <person name="Wirth D.F."/>
        </authorList>
    </citation>
    <scope>NUCLEOTIDE SEQUENCE [LARGE SCALE GENOMIC DNA]</scope>
    <source>
        <strain evidence="9">7G8</strain>
    </source>
</reference>
<gene>
    <name evidence="8" type="ORF">PFBG_04126</name>
</gene>
<feature type="region of interest" description="Disordered" evidence="1">
    <location>
        <begin position="2033"/>
        <end position="2055"/>
    </location>
</feature>
<dbReference type="Pfam" id="PF22672">
    <property type="entry name" value="DBL_C"/>
    <property type="match status" value="2"/>
</dbReference>
<evidence type="ECO:0008006" key="10">
    <source>
        <dbReference type="Google" id="ProtNLM"/>
    </source>
</evidence>
<dbReference type="Gene3D" id="1.20.58.1930">
    <property type="match status" value="1"/>
</dbReference>
<dbReference type="EMBL" id="KE123630">
    <property type="protein sequence ID" value="EUR67446.1"/>
    <property type="molecule type" value="Genomic_DNA"/>
</dbReference>
<feature type="region of interest" description="Disordered" evidence="1">
    <location>
        <begin position="571"/>
        <end position="594"/>
    </location>
</feature>
<proteinExistence type="predicted"/>
<feature type="domain" description="Duffy-binding-like" evidence="7">
    <location>
        <begin position="463"/>
        <end position="591"/>
    </location>
</feature>
<keyword evidence="2" id="KW-0812">Transmembrane</keyword>
<feature type="domain" description="Duffy-antigen binding" evidence="4">
    <location>
        <begin position="1451"/>
        <end position="1637"/>
    </location>
</feature>
<feature type="domain" description="Duffy-antigen binding" evidence="4">
    <location>
        <begin position="288"/>
        <end position="459"/>
    </location>
</feature>
<feature type="domain" description="Duffy-binding-like" evidence="3">
    <location>
        <begin position="1202"/>
        <end position="1339"/>
    </location>
</feature>
<feature type="transmembrane region" description="Helical" evidence="2">
    <location>
        <begin position="2295"/>
        <end position="2316"/>
    </location>
</feature>
<dbReference type="InterPro" id="IPR004258">
    <property type="entry name" value="DBL"/>
</dbReference>
<evidence type="ECO:0000313" key="8">
    <source>
        <dbReference type="EMBL" id="EUR67446.1"/>
    </source>
</evidence>
<dbReference type="Gene3D" id="1.20.58.830">
    <property type="match status" value="5"/>
</dbReference>
<feature type="compositionally biased region" description="Polar residues" evidence="1">
    <location>
        <begin position="583"/>
        <end position="594"/>
    </location>
</feature>
<evidence type="ECO:0000256" key="1">
    <source>
        <dbReference type="SAM" id="MobiDB-lite"/>
    </source>
</evidence>
<feature type="compositionally biased region" description="Basic and acidic residues" evidence="1">
    <location>
        <begin position="243"/>
        <end position="269"/>
    </location>
</feature>
<feature type="domain" description="Duffy-antigen binding" evidence="4">
    <location>
        <begin position="1886"/>
        <end position="2065"/>
    </location>
</feature>
<dbReference type="SUPFAM" id="SSF140924">
    <property type="entry name" value="Duffy binding domain-like"/>
    <property type="match status" value="6"/>
</dbReference>
<feature type="domain" description="Cysteine-rich interdomain region 1 gamma" evidence="6">
    <location>
        <begin position="1133"/>
        <end position="1186"/>
    </location>
</feature>
<evidence type="ECO:0000259" key="5">
    <source>
        <dbReference type="Pfam" id="PF15445"/>
    </source>
</evidence>
<accession>W7F899</accession>
<feature type="compositionally biased region" description="Polar residues" evidence="1">
    <location>
        <begin position="844"/>
        <end position="860"/>
    </location>
</feature>
<sequence>MYVKKKCECFESWVKQKKEQEWTQIKEHFKKQNIGALTRCNPFVTLEYLFMDGDLLKNIEDTHADVKEDEIKNIREMLKETVLDGPAAASGIDGVGRYKCTEGDNGKHNTKIDKFLDHEKGIANTCVKNNPTDKCEDTPGVRSIDPDSDEDFSEDEEPPPEEVENPCATPSGSTYPVLAEKVAKEMQETAHQKMIENSVKNSVVHGKGKSGESKSSLIGDISKAQFKDGTKANGLTEDVCDITDQHSNDDRSQGEPCHGKDRGNGGERMKIGTEWSHIKEKEMSYKEVYLPPRRQHMCTSNLEHLETGQSPLKNSDGKVVNNSFLGDVLLSAKYEAKKIMELYEKSNEQNETKNQETLCRAVRYSFADLGDIIRGRDMWDEDSGAKHMENNFKKIFEKIKKHPEIQGKYNTDGPPYKKLREDWWEANRRQVWNAMTCPTKNGIICPGMPVDDYIPQRLRWMTEWAEWFCKMQSQEYDTLQKACKECKAKGDGKDCTQKDNDCEPCKQACDNYKKVVGEWEKQWNNMLVQYLMLDYGANTTAPYGINSYVGAVGDKDKPVVEFFKELQKEIKNSDSKRPKRSTDGTTTDPIFTSPYSSAEGYIHQEMGPHMECKEQNVFCPSGGSKYAFKEPPKGYEDACSCNTRDKTSEAPVTKKEDDACEIVKKLLENQESPEYKEACQLKYKGKKEKHTNWKCTTNKTKKGQEDDVCIPPRRQKLYLGNLEKLNGEKSQQELRTAFIKAAAMETFFLWHRYKEEKKPPAQEGAVGLLPINRTLGDDKDPQSKLLNGEIPPEFLRQMFYTLGDYRDILVRGGHKDGSGKEIVVHTSGNKQDMDKIQKKIDEILNNQSGNNKGTSDTQQQTERDKREKWWTNNARRIWEGMLFSLTYDIMGKSMNIDVYTKLTSTKSTNYKYENVIFSGGLNGNTKLEEFSRRPTFFRWLQEWGEEFCTKRTDKLKKVKDKCQGFNTNNYKIYCSGDGYDCTEKELKHNKMFTDINCLDCEKECTNYKKWIQKKVEEFYKQKSKYPSEHGNLSTCYKDDCDQKFYKEIKKTDYSSIHKFLELLNHCKNDGDNSDQDNKIDFTRPLKTFSPSTYCKTCPLSGVNCRGNICNNVQGNKLTWENVFNGKYEAINGTTNIDVEMVDRRGINIDKKFEQLFKKSCLFKSVRDQKWKCTFINENIDVCKLDNFNNDIDINEYITFKILLEHWLQDFIEGYYILNKKIEQCTKGENSVIERCTNKCECVKIWIEKKEKEWNQIKTHFNKRERDDRFNMAFKVQNFFEKNESILKKFIHNYDDLKNKDEYEDYINDGTCGPNNKGIKKDMVSFLLSEIKEKIHNANGKPGEPQPNCDEIPPHSDETLDEQTDTTTDDDNSDKIYDTKPPFCPKDVEDTKETEKPKVLPGPPDACKIVKELLKDKGETDDIDGCKQKEDKKNPYPSWKCDENMFENNEDGPCMPPRRQKLCIHDLKVLTNTSSEKQLREAFIKCAAKEVYWLWKKYKEDKVKEKPKGVTEVHAGDPQQKLEIGTIPDDFKRMMFYTYGDYRDFLFGTDISRKNANSDLEKVKNNIDNVFINDPQTKNTERQDWWKIYGKDIWEGMVCGLSHHIKEAEREKFTNSEAYKYSTVSSRLEDFASRPQFLRWFTEWADQFCRERVVKFEELKEKCETVNCNNKDEGNQRIKEECEKECKKYEEWLQGWKDQYKKQSAKFDKDKKAGNYEHTSAQEDVDVSSAHDYLHEQLEKLCINGDCKCMENSSIQDDETDLPGKNDLPEALDNPPKEFEEKCECSEHSEAMSCVEKTAQKLRKDAEKNVKNYESSLKGNGKNYNGTCNLIEKQNSTNGEYSCEFEKLYPNAIKSLNVSCDNNGKERFKIEEEWKCDGHTADGKNKLCIPPRRKYMCLKNLENIVSTNISNNNTLLQKIQDIAKNEGDNIIKNLLPKYPCNENIICDAMKYSFADIGDIIRGRIRIKPNNDNNIEEKLQEIFTNLKTRNNSFRNIDLTQFREKWWDANRKEVWKAMTCNAPKDAHLKKRINKLGESSQNTDAKTEKEKCGNDKEPPDYDYIPERHRSLQEWSEYYCKTLIEKNDEMKNKCSECLKNGTCENENNKENCKECIRKCKDYSKFVDKWKAQFEEQNEIYKELYTHARSYGPNAARRDFSIKFIQQLDKICEDPNNAEKYLDKSTHCTDYKFSETNNNENDAFSQYPKDFKDKCKCKEKPLPSHLGKNVISFIQNSFKPPKIPGLKTIQNVVPQIPRTIKNIWPDAHTIHELVARSFDYFVPKFPKQDKLPPTHNILNDVLPSAIPVGIALALTSIAFLFLKKKTKSSVGNLFQILQIPKSDYDIPTKLSPNRYIPYTSGKYRGKRYIYLEGDSGTDSGYTDHYSDITSSSESEYEELDINDIYVPGSPKYKTLIEVVLEPSGNNTTASGTLHYVLKK</sequence>
<evidence type="ECO:0000259" key="3">
    <source>
        <dbReference type="Pfam" id="PF03011"/>
    </source>
</evidence>
<dbReference type="Proteomes" id="UP000030688">
    <property type="component" value="Unassembled WGS sequence"/>
</dbReference>
<dbReference type="Pfam" id="PF05424">
    <property type="entry name" value="Duffy_binding"/>
    <property type="match status" value="4"/>
</dbReference>
<evidence type="ECO:0000313" key="9">
    <source>
        <dbReference type="Proteomes" id="UP000030688"/>
    </source>
</evidence>
<feature type="domain" description="Duffy-binding-like" evidence="7">
    <location>
        <begin position="942"/>
        <end position="1091"/>
    </location>
</feature>
<keyword evidence="2" id="KW-0472">Membrane</keyword>
<organism evidence="8 9">
    <name type="scientific">Plasmodium falciparum (isolate 7G8)</name>
    <dbReference type="NCBI Taxonomy" id="57266"/>
    <lineage>
        <taxon>Eukaryota</taxon>
        <taxon>Sar</taxon>
        <taxon>Alveolata</taxon>
        <taxon>Apicomplexa</taxon>
        <taxon>Aconoidasida</taxon>
        <taxon>Haemosporida</taxon>
        <taxon>Plasmodiidae</taxon>
        <taxon>Plasmodium</taxon>
        <taxon>Plasmodium (Laverania)</taxon>
    </lineage>
</organism>
<evidence type="ECO:0000259" key="7">
    <source>
        <dbReference type="Pfam" id="PF22672"/>
    </source>
</evidence>
<feature type="compositionally biased region" description="Basic and acidic residues" evidence="1">
    <location>
        <begin position="571"/>
        <end position="582"/>
    </location>
</feature>
<dbReference type="FunFam" id="1.20.1310.20:FF:000023">
    <property type="entry name" value="Erythrocyte membrane protein 1, PfEMP1"/>
    <property type="match status" value="1"/>
</dbReference>
<dbReference type="FunFam" id="1.20.58.830:FF:000021">
    <property type="entry name" value="Erythrocyte membrane protein 1, PfEMP1"/>
    <property type="match status" value="1"/>
</dbReference>
<protein>
    <recommendedName>
        <fullName evidence="10">Erythrocyte membrane protein 1</fullName>
    </recommendedName>
</protein>
<dbReference type="InterPro" id="IPR008602">
    <property type="entry name" value="Duffy-antigen-binding"/>
</dbReference>
<feature type="region of interest" description="Disordered" evidence="1">
    <location>
        <begin position="1336"/>
        <end position="1402"/>
    </location>
</feature>
<evidence type="ECO:0000256" key="2">
    <source>
        <dbReference type="SAM" id="Phobius"/>
    </source>
</evidence>
<dbReference type="InterPro" id="IPR054595">
    <property type="entry name" value="DBL_C"/>
</dbReference>
<dbReference type="InterPro" id="IPR042202">
    <property type="entry name" value="Duffy-ag-bd_sf"/>
</dbReference>
<dbReference type="Pfam" id="PF18562">
    <property type="entry name" value="CIDR1_gamma"/>
    <property type="match status" value="1"/>
</dbReference>
<feature type="domain" description="Plasmodium falciparum erythrocyte membrane protein 1 acidic terminal segment" evidence="5">
    <location>
        <begin position="2300"/>
        <end position="2424"/>
    </location>
</feature>
<name>W7F899_PLAF8</name>
<feature type="region of interest" description="Disordered" evidence="1">
    <location>
        <begin position="843"/>
        <end position="867"/>
    </location>
</feature>
<dbReference type="InterPro" id="IPR041480">
    <property type="entry name" value="CIDR1_gamma"/>
</dbReference>
<evidence type="ECO:0000259" key="4">
    <source>
        <dbReference type="Pfam" id="PF05424"/>
    </source>
</evidence>
<feature type="region of interest" description="Disordered" evidence="1">
    <location>
        <begin position="242"/>
        <end position="269"/>
    </location>
</feature>
<feature type="compositionally biased region" description="Acidic residues" evidence="1">
    <location>
        <begin position="146"/>
        <end position="164"/>
    </location>
</feature>
<dbReference type="FunFam" id="1.20.58.830:FF:000002">
    <property type="entry name" value="Erythrocyte membrane protein 1, PfEMP1"/>
    <property type="match status" value="1"/>
</dbReference>
<feature type="compositionally biased region" description="Acidic residues" evidence="1">
    <location>
        <begin position="1358"/>
        <end position="1371"/>
    </location>
</feature>
<feature type="domain" description="Duffy-binding-like" evidence="3">
    <location>
        <begin position="4"/>
        <end position="133"/>
    </location>
</feature>
<dbReference type="Pfam" id="PF15445">
    <property type="entry name" value="ATS"/>
    <property type="match status" value="1"/>
</dbReference>